<organism evidence="1 2">
    <name type="scientific">Vibrio paucivorans</name>
    <dbReference type="NCBI Taxonomy" id="2829489"/>
    <lineage>
        <taxon>Bacteria</taxon>
        <taxon>Pseudomonadati</taxon>
        <taxon>Pseudomonadota</taxon>
        <taxon>Gammaproteobacteria</taxon>
        <taxon>Vibrionales</taxon>
        <taxon>Vibrionaceae</taxon>
        <taxon>Vibrio</taxon>
    </lineage>
</organism>
<evidence type="ECO:0000313" key="2">
    <source>
        <dbReference type="Proteomes" id="UP001155586"/>
    </source>
</evidence>
<dbReference type="Proteomes" id="UP001155586">
    <property type="component" value="Unassembled WGS sequence"/>
</dbReference>
<sequence>KQSEESWRYVQANQSRYAEQRAETLAQRKVEFELGWMQSPVTQSQDELWANLFTSETSEEQKLTIKRCNLHLNEPVREGEIVLLPTTEPKTKDERELLNLWIEQAKIASKELGKLLDEEVATLNRHFELFSHQLEERIESDGLPLDFYAQVAVGVGATSAIVEQNLKNIQNVLLEINGLYVQHVETNQKVGYANNQRFFDQRAALFKKLDGSFAMLSKRSVQLPIYTQIKRNLSLSTKSVVHNADEILKTGFVKELGKRIGNIALGISAARGVGYVGLLVGAVSGVDNIYEACKVDGTGECGKATTREIVGFIGGIYGGVKGGGAGVGLAVAAVSGVALAIGVTASAPVLAIAAIGGAVVGGGFGGMTGTLIGKWGADFAYEWAIE</sequence>
<feature type="non-terminal residue" evidence="1">
    <location>
        <position position="1"/>
    </location>
</feature>
<keyword evidence="2" id="KW-1185">Reference proteome</keyword>
<dbReference type="AlphaFoldDB" id="A0A9X3HTL4"/>
<evidence type="ECO:0000313" key="1">
    <source>
        <dbReference type="EMBL" id="MCW8335758.1"/>
    </source>
</evidence>
<gene>
    <name evidence="1" type="ORF">MD483_18265</name>
</gene>
<reference evidence="1" key="1">
    <citation type="submission" date="2022-02" db="EMBL/GenBank/DDBJ databases">
        <title>Vibrio sp. nov., a new bacterium isolated from Bohai sea, China.</title>
        <authorList>
            <person name="Yuan Y."/>
        </authorList>
    </citation>
    <scope>NUCLEOTIDE SEQUENCE</scope>
    <source>
        <strain evidence="1">DBSS07</strain>
    </source>
</reference>
<name>A0A9X3HTL4_9VIBR</name>
<dbReference type="EMBL" id="JAKRRX010000139">
    <property type="protein sequence ID" value="MCW8335758.1"/>
    <property type="molecule type" value="Genomic_DNA"/>
</dbReference>
<accession>A0A9X3HTL4</accession>
<comment type="caution">
    <text evidence="1">The sequence shown here is derived from an EMBL/GenBank/DDBJ whole genome shotgun (WGS) entry which is preliminary data.</text>
</comment>
<dbReference type="RefSeq" id="WP_265688848.1">
    <property type="nucleotide sequence ID" value="NZ_JAKRRX010000139.1"/>
</dbReference>
<protein>
    <submittedName>
        <fullName evidence="1">Uncharacterized protein</fullName>
    </submittedName>
</protein>
<proteinExistence type="predicted"/>